<evidence type="ECO:0000313" key="3">
    <source>
        <dbReference type="EMBL" id="MCD1655632.1"/>
    </source>
</evidence>
<dbReference type="InterPro" id="IPR025965">
    <property type="entry name" value="FlgD/Vpr_Ig-like"/>
</dbReference>
<evidence type="ECO:0000313" key="4">
    <source>
        <dbReference type="Proteomes" id="UP001198163"/>
    </source>
</evidence>
<name>A0AAE3JIT9_9SPIR</name>
<reference evidence="3" key="1">
    <citation type="submission" date="2021-08" db="EMBL/GenBank/DDBJ databases">
        <title>Comparative analyses of Brucepasteria parasyntrophica and Teretinema zuelzerae.</title>
        <authorList>
            <person name="Song Y."/>
            <person name="Brune A."/>
        </authorList>
    </citation>
    <scope>NUCLEOTIDE SEQUENCE</scope>
    <source>
        <strain evidence="3">DSM 1903</strain>
    </source>
</reference>
<accession>A0AAE3JIT9</accession>
<dbReference type="Gene3D" id="2.60.40.4070">
    <property type="match status" value="1"/>
</dbReference>
<dbReference type="RefSeq" id="WP_230757156.1">
    <property type="nucleotide sequence ID" value="NZ_JAINWA010000003.1"/>
</dbReference>
<protein>
    <recommendedName>
        <fullName evidence="2">FlgD/Vpr Ig-like domain-containing protein</fullName>
    </recommendedName>
</protein>
<dbReference type="Pfam" id="PF13860">
    <property type="entry name" value="FlgD_ig"/>
    <property type="match status" value="1"/>
</dbReference>
<feature type="region of interest" description="Disordered" evidence="1">
    <location>
        <begin position="2157"/>
        <end position="2189"/>
    </location>
</feature>
<organism evidence="3 4">
    <name type="scientific">Teretinema zuelzerae</name>
    <dbReference type="NCBI Taxonomy" id="156"/>
    <lineage>
        <taxon>Bacteria</taxon>
        <taxon>Pseudomonadati</taxon>
        <taxon>Spirochaetota</taxon>
        <taxon>Spirochaetia</taxon>
        <taxon>Spirochaetales</taxon>
        <taxon>Treponemataceae</taxon>
        <taxon>Teretinema</taxon>
    </lineage>
</organism>
<sequence length="3096" mass="311814">MTSGAITNTGTVAVGGQELTAASISGGIVSTTSGIISTTGTITTLNATTGATLNGGAGLTITNAIAGNPNLTLTGDVTLEGSVGTISNSGTLTLSGSLTSGAITNTGTVAVGGQELTAASISGGIVSTTSGIISTTGTITTLNATTGATLNGSAGLTITNAIAGNPNLTLTGSITLNGAVGTISNPGTLTLNGSLTSGAITNTGTVAVGGQELTAASISGGIVSTTSGIISTTGTITTLNATTGATLNGGAGLTITNAIAGNPNLTLTGDVTLEGSVGTISNSGTLTLNGSLTSGAITNTGTVAVGGQELTAASISGGIVSTTSGIISTTGTITTLNATTGATLNGGAGLTITNAIAGNPNLTLTGSITLNGAVGTISNPGTLTLNGSLTSGAITNTGTVAVGGQELTAASISGGIVSTTSGIISTTGTITTLNATTGATLNGGAGLTITNAIAGNPNLTLTGDVTLEGSVGTISNSGTLTLSGALDVNGNLNITAGILAANGNNITLAGNWTNSGTFTSGGGTQTVTFDGATNQSIVSGAASFNNLVVNKTAGTLNLGTITFNVTEAMNVLQGAFSQNGDNTAPPLPARIQTLGSLTVGAGATCVWDNPAAGGDLTINGNLVNGGTLNFNNKQVTIGGTVTGNVTFLDLIIPSGKTVAQQPASSIRVLRHFTIENGGFYVHNGMPLILGGGSIITGTIRDDNAALNVLQSLGAVTIDSGGAGTVKTLQTDIEAVSITVNANASASITGSSLTVNGNLSGTGTVTAAGSQNIDVNGNLSTATVNLNTSSATINITGNFTPAAFTAGNSTVIFDGAGSVIDRPAGGYSFYNLTMALSSAASLLQASEEITVTNQFTMTSGDFWAGTFTHLIAGNWNSSGEDVTWNETSAGSSTIRMTDGAPNITAKAADRFYNLILNSGGTIAASTPSGTVTVLGTFTAAANGTGGTLILTGNDTLSVAGAFDLRPGTTGASLTENTSTVVLAGSGDQTARTNNQSFNNLTINGRSSGTVTFTDALNVTNPAAGLTAGAGAYNIAINDGGSAANYVTFNNTGTLTINTSDAETFSLPLGAEKTSGEKILSGTIALSGAANFNFGTAGQVSIPVNCRIGGSTGTITLRDAVIENGATLTLGNAGTASANVIALNSTSGTAGGTPSNITFDNLNANVTVAGNIGTDIGTVSLVKTGGLARFAGDISAATLSTSAGAFNIRIEGGTGTATATTITNAAVFNNSGFLALGNALDDEFVFAAGFTHTAGATELFGDFNTTNAAISLAAATLAGQTEITTSTAAASGGTITMASLAGPFALGVTAGTGNISITGATGANDATRLGAITISSAGNASFGGAVYCQSLAQTAGSGTTSFAGILDMSGAAGADLNGTNFSFAGAVASAGPLDITHTGTLILPDAADCVLQGRFLQDGAGTVSLGADISTTGDAITFTGPITLTHNAAFNATAGGSAAGADVLLDAGATLDGPFNLAIEAGAGTIVFSENIGASQAVGDGTGASVTAITSATAADAVYFPGTVRTNNGLSVQGNATATENISVLGSETGTVFTKNTVLDGLDFASAGSITFGSSAANTLVLSAGAVLIDADGSLTVNARTDGAQDLTLAVTGGSIFNGAVGSATAIGDGTGASITINSTGATLFETGATVRTATGISQANAAGTVTFRANVSVLSAETPSAFQGNLAINTAEDFAFDTAGELAIGNAATNTLEVTGAAGNTATFRTRDPANGRITLNSAASSALSVRIENAGVFRTNEDADLTLSGSAAFTQTAPAAPIATITDNRAMIAGSIASAGGAIRFDSETFIFGSAGDMTLEAAGNAASDSIYFAQDRHVAAGDGTANKTVVFGSPASSGRNIILTQGRLGFGTTAARRALTSALDQVYLNGNPADMFADADSGVASLRAYENAARAGLTASVNGSVRNAYPDGSAIPALYTGEIDGATLSGKTIFIGKNFYANGTDFAAADAANPWTISLPDNNDALAAFAEAYRSEIANSRVTVQGSEATGAAGDFFAWVSAAENCTDGGGNAVAASDDGTLSVSAGWSFSRPYLLAENSSLATGAALSGTYTVFDDVVRVEFRDEAGNARRIENSRGEIAQAVANGAVTFNGDGTARTAFSGAFKDPACTVGTDDVSIPNEKGELVDLSVFYLRTDPADPAQRWNTDATGMSPGDVDASDGTTSSDRGRNADATYAAASPATRNSVPDMEISKATALLYQTLRDEHKNRIARYTGESATPAAANALPGARFTATGDRCRPALVEVLAGQELHVSDPKNNAANYFAWDGHNYLELRWSEPVDIGGLADSGALARNVRSTSDFDASTPYGGALRMSGSSLVLSGYFTALQGAAPEALAWQDGTRNLVSAPADAADALTANSLYRIFDLASTQAKLEGGTLAEAAHPHRLRVYLAGYADALPANAAAWKWFWPGYIENISDPTGAEIRAAANSLIRDRAAYANAVEAYADADSVYGRTTASGIEAATSNKAAIAAARHDAGGTERSWDTVFPDVAAFRTRTGWTESRTVFESSPVDTNSDGFMDRVEFHVFDDLPAYAETEDWQWVSSRGWYAGSGRDDSDLALAVPDQRGGMRSASALSGIAGDGSFQVSAAGFSFSNAATGLTNAYSTEIGTTVTDNIFNPDGVVSLMDDGYLAVFLSGLQWRMTEQMYYAYNESANWLTDHAGLRLKSHGPRMCLNKTPPEFTFTVQPMTLPGASSPTDRRLYILFSKRVDVQGLEQKLRLIDSNGDNLIDQTVPAQSPSSGASGADASWDAVVALTRDLTLQEIQSLVVAPEPVSKIDPDTGTTFQVSDIVDEQLNAMRSDSTHRVTDFGINLAMPLYASDGINADGTFGAGQGALRTFDGTGRLLDRDITLSVQINTGTTADVAASSSMQVYFDVNPDSLAYPVLFNDLFSAGLKIWLPAILPSFNNKANFEARSLTPEVTRDNGRIRNFILPSSDAEIKTGAKVEFIFKYGDLFCARLSDPADITSVDPWRFSISALKTQRGGVTILNNVIDSNKREKTLLTVEMPKSGNLVIHVFTMDGNIVRTLERNKKGAGTYTYSWDGTNLAGNPVARGMYFIRVVGPEMDEIRKVMVVKE</sequence>
<dbReference type="EMBL" id="JAINWA010000003">
    <property type="protein sequence ID" value="MCD1655632.1"/>
    <property type="molecule type" value="Genomic_DNA"/>
</dbReference>
<comment type="caution">
    <text evidence="3">The sequence shown here is derived from an EMBL/GenBank/DDBJ whole genome shotgun (WGS) entry which is preliminary data.</text>
</comment>
<proteinExistence type="predicted"/>
<evidence type="ECO:0000259" key="2">
    <source>
        <dbReference type="Pfam" id="PF13860"/>
    </source>
</evidence>
<dbReference type="Proteomes" id="UP001198163">
    <property type="component" value="Unassembled WGS sequence"/>
</dbReference>
<keyword evidence="4" id="KW-1185">Reference proteome</keyword>
<dbReference type="PROSITE" id="PS00018">
    <property type="entry name" value="EF_HAND_1"/>
    <property type="match status" value="1"/>
</dbReference>
<evidence type="ECO:0000256" key="1">
    <source>
        <dbReference type="SAM" id="MobiDB-lite"/>
    </source>
</evidence>
<gene>
    <name evidence="3" type="ORF">K7J14_13110</name>
</gene>
<dbReference type="InterPro" id="IPR018247">
    <property type="entry name" value="EF_Hand_1_Ca_BS"/>
</dbReference>
<feature type="domain" description="FlgD/Vpr Ig-like" evidence="2">
    <location>
        <begin position="3028"/>
        <end position="3081"/>
    </location>
</feature>